<dbReference type="EMBL" id="ACIP02000001">
    <property type="protein sequence ID" value="EEP29129.1"/>
    <property type="molecule type" value="Genomic_DNA"/>
</dbReference>
<comment type="similarity">
    <text evidence="14">Belongs to the methylthiotransferase family. MtaB subfamily.</text>
</comment>
<dbReference type="GO" id="GO:0051539">
    <property type="term" value="F:4 iron, 4 sulfur cluster binding"/>
    <property type="evidence" value="ECO:0007669"/>
    <property type="project" value="UniProtKB-KW"/>
</dbReference>
<dbReference type="InterPro" id="IPR013848">
    <property type="entry name" value="Methylthiotransferase_N"/>
</dbReference>
<dbReference type="SFLD" id="SFLDG01082">
    <property type="entry name" value="B12-binding_domain_containing"/>
    <property type="match status" value="1"/>
</dbReference>
<evidence type="ECO:0000256" key="2">
    <source>
        <dbReference type="ARBA" id="ARBA00002399"/>
    </source>
</evidence>
<dbReference type="PROSITE" id="PS51918">
    <property type="entry name" value="RADICAL_SAM"/>
    <property type="match status" value="1"/>
</dbReference>
<gene>
    <name evidence="18" type="primary">yqeV</name>
    <name evidence="18" type="ORF">GCWU000342_00482</name>
</gene>
<dbReference type="InterPro" id="IPR038135">
    <property type="entry name" value="Methylthiotransferase_N_sf"/>
</dbReference>
<dbReference type="Pfam" id="PF04055">
    <property type="entry name" value="Radical_SAM"/>
    <property type="match status" value="1"/>
</dbReference>
<dbReference type="GO" id="GO:0005829">
    <property type="term" value="C:cytosol"/>
    <property type="evidence" value="ECO:0007669"/>
    <property type="project" value="TreeGrafter"/>
</dbReference>
<comment type="catalytic activity">
    <reaction evidence="13">
        <text>N(6)-L-threonylcarbamoyladenosine(37) in tRNA + (sulfur carrier)-SH + AH2 + 2 S-adenosyl-L-methionine = 2-methylsulfanyl-N(6)-L-threonylcarbamoyladenosine(37) in tRNA + (sulfur carrier)-H + 5'-deoxyadenosine + L-methionine + A + S-adenosyl-L-homocysteine + 2 H(+)</text>
        <dbReference type="Rhea" id="RHEA:37075"/>
        <dbReference type="Rhea" id="RHEA-COMP:10163"/>
        <dbReference type="Rhea" id="RHEA-COMP:11092"/>
        <dbReference type="Rhea" id="RHEA-COMP:14737"/>
        <dbReference type="Rhea" id="RHEA-COMP:14739"/>
        <dbReference type="ChEBI" id="CHEBI:13193"/>
        <dbReference type="ChEBI" id="CHEBI:15378"/>
        <dbReference type="ChEBI" id="CHEBI:17319"/>
        <dbReference type="ChEBI" id="CHEBI:17499"/>
        <dbReference type="ChEBI" id="CHEBI:29917"/>
        <dbReference type="ChEBI" id="CHEBI:57844"/>
        <dbReference type="ChEBI" id="CHEBI:57856"/>
        <dbReference type="ChEBI" id="CHEBI:59789"/>
        <dbReference type="ChEBI" id="CHEBI:64428"/>
        <dbReference type="ChEBI" id="CHEBI:74418"/>
        <dbReference type="ChEBI" id="CHEBI:74420"/>
        <dbReference type="EC" id="2.8.4.5"/>
    </reaction>
</comment>
<name>C4G932_9FIRM</name>
<dbReference type="SUPFAM" id="SSF102114">
    <property type="entry name" value="Radical SAM enzymes"/>
    <property type="match status" value="1"/>
</dbReference>
<dbReference type="EC" id="2.8.4.5" evidence="3"/>
<dbReference type="Gene3D" id="3.80.30.20">
    <property type="entry name" value="tm_1862 like domain"/>
    <property type="match status" value="1"/>
</dbReference>
<dbReference type="RefSeq" id="WP_006905517.1">
    <property type="nucleotide sequence ID" value="NZ_GG665866.1"/>
</dbReference>
<sequence>MRRAALHNLGCKVNSYETEAMQQMLEAAGYQIVPFQDQADVYIINTCSVTNMADAKSRQMIHRARRKNPDAIVVATGCYVQTSAGEAEEDLSIDIIIGNNRKTQLVRAIDEFRRDHRRVKELAEDSRQPDYERLQLTRTAEHTRAFIKVQDGCNQFCSYCIIPLARGRIRSRSPKDVLKEVRGLAASGYQEVVLNGIHLSSYGMTSYNRQVASEEMAGGGHLMELVEAVAGVEGIRRIRLGSMEPRLVDRAFAERLARVEKICPHFHLSLQSGCDETLKRMNRRYTTQDFRQAVALLRENFAHPAITTDVIVGFPQETEEEFEASRHFLEEIRFYEMHIFKYSRRRGTLADTMPGQLDEETKSRRSHVLLALADRMSAEFRRQEIGREAEVLMEVKEILRGEEYWTGFTREYVRAAVKADGRDLRNQLIRGRASGLIPGTQILQMEEVHV</sequence>
<dbReference type="PROSITE" id="PS01278">
    <property type="entry name" value="MTTASE_RADICAL"/>
    <property type="match status" value="1"/>
</dbReference>
<keyword evidence="11" id="KW-0411">Iron-sulfur</keyword>
<keyword evidence="8" id="KW-0819">tRNA processing</keyword>
<dbReference type="InterPro" id="IPR034557">
    <property type="entry name" value="ThrcA_tRNA_MEthiotransferase"/>
</dbReference>
<keyword evidence="7" id="KW-0949">S-adenosyl-L-methionine</keyword>
<evidence type="ECO:0000313" key="19">
    <source>
        <dbReference type="Proteomes" id="UP000003494"/>
    </source>
</evidence>
<evidence type="ECO:0000256" key="4">
    <source>
        <dbReference type="ARBA" id="ARBA00022485"/>
    </source>
</evidence>
<comment type="caution">
    <text evidence="18">The sequence shown here is derived from an EMBL/GenBank/DDBJ whole genome shotgun (WGS) entry which is preliminary data.</text>
</comment>
<dbReference type="GO" id="GO:0035599">
    <property type="term" value="F:aspartic acid methylthiotransferase activity"/>
    <property type="evidence" value="ECO:0007669"/>
    <property type="project" value="TreeGrafter"/>
</dbReference>
<accession>C4G932</accession>
<dbReference type="Gene3D" id="3.40.50.12160">
    <property type="entry name" value="Methylthiotransferase, N-terminal domain"/>
    <property type="match status" value="1"/>
</dbReference>
<dbReference type="InterPro" id="IPR007197">
    <property type="entry name" value="rSAM"/>
</dbReference>
<dbReference type="FunFam" id="3.80.30.20:FF:000001">
    <property type="entry name" value="tRNA-2-methylthio-N(6)-dimethylallyladenosine synthase 2"/>
    <property type="match status" value="1"/>
</dbReference>
<keyword evidence="9" id="KW-0479">Metal-binding</keyword>
<dbReference type="NCBIfam" id="TIGR00089">
    <property type="entry name" value="MiaB/RimO family radical SAM methylthiotransferase"/>
    <property type="match status" value="1"/>
</dbReference>
<dbReference type="eggNOG" id="COG0621">
    <property type="taxonomic scope" value="Bacteria"/>
</dbReference>
<reference evidence="18" key="1">
    <citation type="submission" date="2009-04" db="EMBL/GenBank/DDBJ databases">
        <authorList>
            <person name="Weinstock G."/>
            <person name="Sodergren E."/>
            <person name="Clifton S."/>
            <person name="Fulton L."/>
            <person name="Fulton B."/>
            <person name="Courtney L."/>
            <person name="Fronick C."/>
            <person name="Harrison M."/>
            <person name="Strong C."/>
            <person name="Farmer C."/>
            <person name="Delahaunty K."/>
            <person name="Markovic C."/>
            <person name="Hall O."/>
            <person name="Minx P."/>
            <person name="Tomlinson C."/>
            <person name="Mitreva M."/>
            <person name="Nelson J."/>
            <person name="Hou S."/>
            <person name="Wollam A."/>
            <person name="Pepin K.H."/>
            <person name="Johnson M."/>
            <person name="Bhonagiri V."/>
            <person name="Nash W.E."/>
            <person name="Warren W."/>
            <person name="Chinwalla A."/>
            <person name="Mardis E.R."/>
            <person name="Wilson R.K."/>
        </authorList>
    </citation>
    <scope>NUCLEOTIDE SEQUENCE [LARGE SCALE GENOMIC DNA]</scope>
    <source>
        <strain evidence="18">DSM 14600</strain>
    </source>
</reference>
<comment type="function">
    <text evidence="2">Catalyzes the methylthiolation of N6-threonylcarbamoyladenosine (t(6)A), leading to the formation of 2-methylthio-N6-threonylcarbamoyladenosine (ms(2)t(6)A) at position 37 in tRNAs that read codons beginning with adenine.</text>
</comment>
<dbReference type="HOGENOM" id="CLU_018697_1_0_9"/>
<dbReference type="InterPro" id="IPR006467">
    <property type="entry name" value="MiaB-like_bact"/>
</dbReference>
<dbReference type="Proteomes" id="UP000003494">
    <property type="component" value="Unassembled WGS sequence"/>
</dbReference>
<comment type="cofactor">
    <cofactor evidence="1">
        <name>[4Fe-4S] cluster</name>
        <dbReference type="ChEBI" id="CHEBI:49883"/>
    </cofactor>
</comment>
<dbReference type="SFLD" id="SFLDF00295">
    <property type="entry name" value="threonylcarbamoyladenosine_tRN"/>
    <property type="match status" value="1"/>
</dbReference>
<evidence type="ECO:0000256" key="13">
    <source>
        <dbReference type="ARBA" id="ARBA00051661"/>
    </source>
</evidence>
<evidence type="ECO:0000256" key="6">
    <source>
        <dbReference type="ARBA" id="ARBA00022679"/>
    </source>
</evidence>
<dbReference type="FunFam" id="3.40.50.12160:FF:000004">
    <property type="entry name" value="Threonylcarbamoyladenosine tRNA methylthiotransferase MtaB"/>
    <property type="match status" value="1"/>
</dbReference>
<evidence type="ECO:0000256" key="14">
    <source>
        <dbReference type="ARBA" id="ARBA00061574"/>
    </source>
</evidence>
<dbReference type="PROSITE" id="PS51449">
    <property type="entry name" value="MTTASE_N"/>
    <property type="match status" value="1"/>
</dbReference>
<evidence type="ECO:0000256" key="7">
    <source>
        <dbReference type="ARBA" id="ARBA00022691"/>
    </source>
</evidence>
<feature type="domain" description="Radical SAM core" evidence="17">
    <location>
        <begin position="139"/>
        <end position="379"/>
    </location>
</feature>
<keyword evidence="6" id="KW-0808">Transferase</keyword>
<evidence type="ECO:0000256" key="1">
    <source>
        <dbReference type="ARBA" id="ARBA00001966"/>
    </source>
</evidence>
<evidence type="ECO:0000259" key="16">
    <source>
        <dbReference type="PROSITE" id="PS51449"/>
    </source>
</evidence>
<dbReference type="GO" id="GO:0035598">
    <property type="term" value="F:tRNA (N(6)-L-threonylcarbamoyladenosine(37)-C(2))-methylthiotransferase activity"/>
    <property type="evidence" value="ECO:0007669"/>
    <property type="project" value="UniProtKB-EC"/>
</dbReference>
<dbReference type="CDD" id="cd01335">
    <property type="entry name" value="Radical_SAM"/>
    <property type="match status" value="1"/>
</dbReference>
<keyword evidence="10" id="KW-0408">Iron</keyword>
<dbReference type="SFLD" id="SFLDS00029">
    <property type="entry name" value="Radical_SAM"/>
    <property type="match status" value="1"/>
</dbReference>
<evidence type="ECO:0000313" key="18">
    <source>
        <dbReference type="EMBL" id="EEP29129.1"/>
    </source>
</evidence>
<evidence type="ECO:0000256" key="5">
    <source>
        <dbReference type="ARBA" id="ARBA00022490"/>
    </source>
</evidence>
<evidence type="ECO:0000256" key="3">
    <source>
        <dbReference type="ARBA" id="ARBA00013273"/>
    </source>
</evidence>
<evidence type="ECO:0000256" key="12">
    <source>
        <dbReference type="ARBA" id="ARBA00031213"/>
    </source>
</evidence>
<keyword evidence="4" id="KW-0004">4Fe-4S</keyword>
<evidence type="ECO:0000259" key="17">
    <source>
        <dbReference type="PROSITE" id="PS51918"/>
    </source>
</evidence>
<dbReference type="SMART" id="SM00729">
    <property type="entry name" value="Elp3"/>
    <property type="match status" value="1"/>
</dbReference>
<organism evidence="18 19">
    <name type="scientific">Shuttleworthella satelles DSM 14600</name>
    <dbReference type="NCBI Taxonomy" id="626523"/>
    <lineage>
        <taxon>Bacteria</taxon>
        <taxon>Bacillati</taxon>
        <taxon>Bacillota</taxon>
        <taxon>Clostridia</taxon>
        <taxon>Lachnospirales</taxon>
        <taxon>Lachnospiraceae</taxon>
        <taxon>Shuttleworthella</taxon>
    </lineage>
</organism>
<dbReference type="InterPro" id="IPR020612">
    <property type="entry name" value="Methylthiotransferase_CS"/>
</dbReference>
<evidence type="ECO:0000256" key="15">
    <source>
        <dbReference type="ARBA" id="ARBA00069898"/>
    </source>
</evidence>
<feature type="domain" description="MTTase N-terminal" evidence="16">
    <location>
        <begin position="2"/>
        <end position="114"/>
    </location>
</feature>
<evidence type="ECO:0000256" key="9">
    <source>
        <dbReference type="ARBA" id="ARBA00022723"/>
    </source>
</evidence>
<dbReference type="Pfam" id="PF00919">
    <property type="entry name" value="UPF0004"/>
    <property type="match status" value="1"/>
</dbReference>
<dbReference type="NCBIfam" id="TIGR01579">
    <property type="entry name" value="MiaB-like-C"/>
    <property type="match status" value="1"/>
</dbReference>
<evidence type="ECO:0000256" key="8">
    <source>
        <dbReference type="ARBA" id="ARBA00022694"/>
    </source>
</evidence>
<dbReference type="InterPro" id="IPR023404">
    <property type="entry name" value="rSAM_horseshoe"/>
</dbReference>
<dbReference type="InterPro" id="IPR006638">
    <property type="entry name" value="Elp3/MiaA/NifB-like_rSAM"/>
</dbReference>
<evidence type="ECO:0000256" key="11">
    <source>
        <dbReference type="ARBA" id="ARBA00023014"/>
    </source>
</evidence>
<evidence type="ECO:0000256" key="10">
    <source>
        <dbReference type="ARBA" id="ARBA00023004"/>
    </source>
</evidence>
<keyword evidence="19" id="KW-1185">Reference proteome</keyword>
<proteinExistence type="inferred from homology"/>
<dbReference type="STRING" id="626523.GCWU000342_00482"/>
<dbReference type="InterPro" id="IPR005840">
    <property type="entry name" value="Ribosomal_uS12_MeSTrfase_RimO"/>
</dbReference>
<dbReference type="PANTHER" id="PTHR43837">
    <property type="entry name" value="RIBOSOMAL PROTEIN S12 METHYLTHIOTRANSFERASE RIMO"/>
    <property type="match status" value="1"/>
</dbReference>
<dbReference type="PANTHER" id="PTHR43837:SF1">
    <property type="entry name" value="RIBOSOMAL PROTEIN US12 METHYLTHIOTRANSFERASE RIMO"/>
    <property type="match status" value="1"/>
</dbReference>
<protein>
    <recommendedName>
        <fullName evidence="15">Threonylcarbamoyladenosine tRNA methylthiotransferase MtaB</fullName>
        <ecNumber evidence="3">2.8.4.5</ecNumber>
    </recommendedName>
    <alternativeName>
        <fullName evidence="12">tRNA-t(6)A37 methylthiotransferase</fullName>
    </alternativeName>
</protein>
<keyword evidence="5" id="KW-0963">Cytoplasm</keyword>
<dbReference type="InterPro" id="IPR058240">
    <property type="entry name" value="rSAM_sf"/>
</dbReference>
<dbReference type="GO" id="GO:0046872">
    <property type="term" value="F:metal ion binding"/>
    <property type="evidence" value="ECO:0007669"/>
    <property type="project" value="UniProtKB-KW"/>
</dbReference>
<dbReference type="InterPro" id="IPR005839">
    <property type="entry name" value="Methylthiotransferase"/>
</dbReference>
<dbReference type="SFLD" id="SFLDG01061">
    <property type="entry name" value="methylthiotransferase"/>
    <property type="match status" value="1"/>
</dbReference>
<dbReference type="AlphaFoldDB" id="C4G932"/>